<gene>
    <name evidence="8" type="ORF">TRUGW13939_06482</name>
</gene>
<evidence type="ECO:0000256" key="5">
    <source>
        <dbReference type="SAM" id="MobiDB-lite"/>
    </source>
</evidence>
<feature type="domain" description="O-methyltransferase dimerisation" evidence="7">
    <location>
        <begin position="424"/>
        <end position="485"/>
    </location>
</feature>
<reference evidence="9" key="1">
    <citation type="submission" date="2020-06" db="EMBL/GenBank/DDBJ databases">
        <title>A chromosome-scale genome assembly of Talaromyces rugulosus W13939.</title>
        <authorList>
            <person name="Wang B."/>
            <person name="Guo L."/>
            <person name="Ye K."/>
            <person name="Wang L."/>
        </authorList>
    </citation>
    <scope>NUCLEOTIDE SEQUENCE [LARGE SCALE GENOMIC DNA]</scope>
    <source>
        <strain evidence="9">W13939</strain>
    </source>
</reference>
<dbReference type="GO" id="GO:0046983">
    <property type="term" value="F:protein dimerization activity"/>
    <property type="evidence" value="ECO:0007669"/>
    <property type="project" value="InterPro"/>
</dbReference>
<dbReference type="InterPro" id="IPR012967">
    <property type="entry name" value="COMT_dimerisation"/>
</dbReference>
<keyword evidence="4" id="KW-0175">Coiled coil</keyword>
<dbReference type="PANTHER" id="PTHR43712:SF1">
    <property type="entry name" value="HYPOTHETICAL O-METHYLTRANSFERASE (EUROFUNG)-RELATED"/>
    <property type="match status" value="1"/>
</dbReference>
<protein>
    <submittedName>
        <fullName evidence="8">Uncharacterized protein</fullName>
    </submittedName>
</protein>
<evidence type="ECO:0000259" key="7">
    <source>
        <dbReference type="Pfam" id="PF08100"/>
    </source>
</evidence>
<keyword evidence="3" id="KW-0949">S-adenosyl-L-methionine</keyword>
<feature type="compositionally biased region" description="Polar residues" evidence="5">
    <location>
        <begin position="18"/>
        <end position="40"/>
    </location>
</feature>
<keyword evidence="2" id="KW-0808">Transferase</keyword>
<dbReference type="SUPFAM" id="SSF46785">
    <property type="entry name" value="Winged helix' DNA-binding domain"/>
    <property type="match status" value="1"/>
</dbReference>
<dbReference type="PROSITE" id="PS51683">
    <property type="entry name" value="SAM_OMT_II"/>
    <property type="match status" value="1"/>
</dbReference>
<dbReference type="GeneID" id="55993977"/>
<feature type="compositionally biased region" description="Basic and acidic residues" evidence="5">
    <location>
        <begin position="1"/>
        <end position="13"/>
    </location>
</feature>
<dbReference type="Pfam" id="PF13489">
    <property type="entry name" value="Methyltransf_23"/>
    <property type="match status" value="1"/>
</dbReference>
<name>A0A7H8R071_TALRU</name>
<dbReference type="PANTHER" id="PTHR43712">
    <property type="entry name" value="PUTATIVE (AFU_ORTHOLOGUE AFUA_4G14580)-RELATED"/>
    <property type="match status" value="1"/>
</dbReference>
<dbReference type="InterPro" id="IPR036388">
    <property type="entry name" value="WH-like_DNA-bd_sf"/>
</dbReference>
<dbReference type="EMBL" id="CP055900">
    <property type="protein sequence ID" value="QKX59348.1"/>
    <property type="molecule type" value="Genomic_DNA"/>
</dbReference>
<dbReference type="InterPro" id="IPR001077">
    <property type="entry name" value="COMT_C"/>
</dbReference>
<dbReference type="GO" id="GO:0032259">
    <property type="term" value="P:methylation"/>
    <property type="evidence" value="ECO:0007669"/>
    <property type="project" value="UniProtKB-KW"/>
</dbReference>
<keyword evidence="9" id="KW-1185">Reference proteome</keyword>
<keyword evidence="1" id="KW-0489">Methyltransferase</keyword>
<accession>A0A7H8R071</accession>
<dbReference type="Gene3D" id="3.40.50.150">
    <property type="entry name" value="Vaccinia Virus protein VP39"/>
    <property type="match status" value="2"/>
</dbReference>
<feature type="domain" description="O-methyltransferase C-terminal" evidence="6">
    <location>
        <begin position="583"/>
        <end position="733"/>
    </location>
</feature>
<dbReference type="Pfam" id="PF00891">
    <property type="entry name" value="Methyltransf_2"/>
    <property type="match status" value="1"/>
</dbReference>
<evidence type="ECO:0000313" key="8">
    <source>
        <dbReference type="EMBL" id="QKX59348.1"/>
    </source>
</evidence>
<sequence length="754" mass="85188">MSDNHDDRERDDSDVNSIFSGRSTTTAPTEWSVSQGTGSETDSDLMSVMSSVYDSTHSISSSVLNYHFENGRRYHAYHEGKYIMPNDVQEQNKLMLVHLCYELVLDGRLHLAPLNDPQDALDIGTGRGDWAIDFAEKFPSTQVIGTDLSPIQPLWVPPNLTFEIDDAEDEWIYGTQFDFIHTRTLCGGIRDWPKFHKQAYNNLRPGGWIEMHENEAWFQREDGTCPKWTKLFLEKLDEASIMSGNRLNVAGDQKQHMLDAGFVNVHDEVFKLPLSTWHDDPRMKEIGRIRGLAMNQGVEGYSLALYTRYLNWNSSDVRDLLAKVRQEFNDVQNRMYITVHIVYGQRPEDKSEVLDKMADSLSTQVDEIAAQVKQLEASQDALSRAERLRLVQSLESLTQKLKDPKDAIFDHLTNASSLFNMRGLLELDVPQNIPRSGGISATDLAAKTGADRSVIVRLMRILTVTGIFELVGPDEYAHTPYSLAYIDGHEVDFLKLCCDEIFVNTSRLPEYFRTVGGRDSNSVSDNLFTWGNGKLGSNFFEIVSSDPRRIKQFDIAMSTQDHTLPVLGMYPFGEELAGVPDTDTRPLLVDIGGGRGQSLLQIKGKWPGLQGKMILQDRPMVLDSFPGLHGIEKMAHDFFTEQPVKHAHAYYIRRCLHNWTDEKCTTILKAIVPAMAPDSRVLIGEMVVPEYNSVRPGGVEDMAPYWMDHNMFTFGGRERTRTDFQSVFAAAGLKLVRVWQSEASSQAVLEARLA</sequence>
<dbReference type="AlphaFoldDB" id="A0A7H8R071"/>
<dbReference type="InterPro" id="IPR036390">
    <property type="entry name" value="WH_DNA-bd_sf"/>
</dbReference>
<dbReference type="Pfam" id="PF08100">
    <property type="entry name" value="Dimerisation"/>
    <property type="match status" value="1"/>
</dbReference>
<dbReference type="InterPro" id="IPR029063">
    <property type="entry name" value="SAM-dependent_MTases_sf"/>
</dbReference>
<dbReference type="KEGG" id="trg:TRUGW13939_06482"/>
<feature type="coiled-coil region" evidence="4">
    <location>
        <begin position="358"/>
        <end position="388"/>
    </location>
</feature>
<dbReference type="Gene3D" id="1.10.10.10">
    <property type="entry name" value="Winged helix-like DNA-binding domain superfamily/Winged helix DNA-binding domain"/>
    <property type="match status" value="1"/>
</dbReference>
<dbReference type="InterPro" id="IPR016461">
    <property type="entry name" value="COMT-like"/>
</dbReference>
<dbReference type="CDD" id="cd02440">
    <property type="entry name" value="AdoMet_MTases"/>
    <property type="match status" value="1"/>
</dbReference>
<evidence type="ECO:0000256" key="1">
    <source>
        <dbReference type="ARBA" id="ARBA00022603"/>
    </source>
</evidence>
<evidence type="ECO:0000313" key="9">
    <source>
        <dbReference type="Proteomes" id="UP000509510"/>
    </source>
</evidence>
<dbReference type="GO" id="GO:0008171">
    <property type="term" value="F:O-methyltransferase activity"/>
    <property type="evidence" value="ECO:0007669"/>
    <property type="project" value="InterPro"/>
</dbReference>
<dbReference type="SUPFAM" id="SSF53335">
    <property type="entry name" value="S-adenosyl-L-methionine-dependent methyltransferases"/>
    <property type="match status" value="2"/>
</dbReference>
<dbReference type="OrthoDB" id="1535081at2759"/>
<evidence type="ECO:0000259" key="6">
    <source>
        <dbReference type="Pfam" id="PF00891"/>
    </source>
</evidence>
<evidence type="ECO:0000256" key="4">
    <source>
        <dbReference type="SAM" id="Coils"/>
    </source>
</evidence>
<organism evidence="8 9">
    <name type="scientific">Talaromyces rugulosus</name>
    <name type="common">Penicillium rugulosum</name>
    <dbReference type="NCBI Taxonomy" id="121627"/>
    <lineage>
        <taxon>Eukaryota</taxon>
        <taxon>Fungi</taxon>
        <taxon>Dikarya</taxon>
        <taxon>Ascomycota</taxon>
        <taxon>Pezizomycotina</taxon>
        <taxon>Eurotiomycetes</taxon>
        <taxon>Eurotiomycetidae</taxon>
        <taxon>Eurotiales</taxon>
        <taxon>Trichocomaceae</taxon>
        <taxon>Talaromyces</taxon>
        <taxon>Talaromyces sect. Islandici</taxon>
    </lineage>
</organism>
<dbReference type="Proteomes" id="UP000509510">
    <property type="component" value="Chromosome III"/>
</dbReference>
<feature type="region of interest" description="Disordered" evidence="5">
    <location>
        <begin position="1"/>
        <end position="43"/>
    </location>
</feature>
<evidence type="ECO:0000256" key="2">
    <source>
        <dbReference type="ARBA" id="ARBA00022679"/>
    </source>
</evidence>
<dbReference type="RefSeq" id="XP_035345526.1">
    <property type="nucleotide sequence ID" value="XM_035489633.1"/>
</dbReference>
<evidence type="ECO:0000256" key="3">
    <source>
        <dbReference type="ARBA" id="ARBA00022691"/>
    </source>
</evidence>
<proteinExistence type="predicted"/>